<comment type="caution">
    <text evidence="1">The sequence shown here is derived from an EMBL/GenBank/DDBJ whole genome shotgun (WGS) entry which is preliminary data.</text>
</comment>
<accession>A0A2D0N8Q1</accession>
<dbReference type="AlphaFoldDB" id="A0A2D0N8Q1"/>
<organism evidence="1 2">
    <name type="scientific">Flavilitoribacter nigricans (strain ATCC 23147 / DSM 23189 / NBRC 102662 / NCIMB 1420 / SS-2)</name>
    <name type="common">Lewinella nigricans</name>
    <dbReference type="NCBI Taxonomy" id="1122177"/>
    <lineage>
        <taxon>Bacteria</taxon>
        <taxon>Pseudomonadati</taxon>
        <taxon>Bacteroidota</taxon>
        <taxon>Saprospiria</taxon>
        <taxon>Saprospirales</taxon>
        <taxon>Lewinellaceae</taxon>
        <taxon>Flavilitoribacter</taxon>
    </lineage>
</organism>
<evidence type="ECO:0000313" key="2">
    <source>
        <dbReference type="Proteomes" id="UP000223913"/>
    </source>
</evidence>
<reference evidence="1 2" key="1">
    <citation type="submission" date="2017-10" db="EMBL/GenBank/DDBJ databases">
        <title>The draft genome sequence of Lewinella nigricans NBRC 102662.</title>
        <authorList>
            <person name="Wang K."/>
        </authorList>
    </citation>
    <scope>NUCLEOTIDE SEQUENCE [LARGE SCALE GENOMIC DNA]</scope>
    <source>
        <strain evidence="1 2">NBRC 102662</strain>
    </source>
</reference>
<sequence length="79" mass="8779">MITGLRDPECWDGKSAAPHPAATDNFTGDLQLLILRQRNFGRPSYLCANNYSSFFDLSIVEYTGKVAGYGTGLIWAIEY</sequence>
<dbReference type="EMBL" id="PDUD01000024">
    <property type="protein sequence ID" value="PHN04857.1"/>
    <property type="molecule type" value="Genomic_DNA"/>
</dbReference>
<proteinExistence type="predicted"/>
<keyword evidence="2" id="KW-1185">Reference proteome</keyword>
<dbReference type="Proteomes" id="UP000223913">
    <property type="component" value="Unassembled WGS sequence"/>
</dbReference>
<gene>
    <name evidence="1" type="ORF">CRP01_20335</name>
</gene>
<evidence type="ECO:0000313" key="1">
    <source>
        <dbReference type="EMBL" id="PHN04857.1"/>
    </source>
</evidence>
<name>A0A2D0N8Q1_FLAN2</name>
<protein>
    <submittedName>
        <fullName evidence="1">Uncharacterized protein</fullName>
    </submittedName>
</protein>